<accession>A0A9W7F7Z4</accession>
<sequence length="617" mass="70957">MVLHSSRMPASMSARGGSKYPPRQQQSNVKTSRLLKGTSGASPLDAFDGLKMDLEGGSLSARSAGTRRVPADEKKKRMLAIQERNERKAIRKKQENIVLQKFLTKHSTASDRATKSALTSSITKIVSLYFQNQPLTTNLTSSMLNDLEERVINACSKIPAEVEAYKVDFARSSSASGKYGHQMKPSGIPDLNFQNSKNVDLSLPTNINNDWAALTIANAIDFEEEKKRDKIKDKEGKRRQREKFDEQKASNDRRREEEREEGRLERLKGIEKFNEFKRQEEEQAAKKVKEHEELRNMYTQQVEMRRIEKEKQAKRMKEEALKDAARLARELKSSQDAALENKRSERVRYQGMVEESARNEIVRQQEKEKQAAHDRKLASDHKKKLDKEDTARAKALEDRMKRYEGIGAQWATTGAGAQKAKEEAKMMDIIAKEAAKKEQRDDDRNRRDKEKIASDKVMMKKLNTRLLNEKKQRDEHEATLERKFYNSMKLENENAIMSEKMKQDRKKQTAIEYKQKLVEQQRENIMRANAAETNLAVSETERKMNSKLFDKLHSDVELITKMQAKFEPVKPGLASQRARESARGGGGVADLVRMSGEERQEKKKGSPLKRRRKRGGR</sequence>
<keyword evidence="4" id="KW-1185">Reference proteome</keyword>
<name>A0A9W7F7Z4_9STRA</name>
<reference evidence="4" key="1">
    <citation type="journal article" date="2023" name="Commun. Biol.">
        <title>Genome analysis of Parmales, the sister group of diatoms, reveals the evolutionary specialization of diatoms from phago-mixotrophs to photoautotrophs.</title>
        <authorList>
            <person name="Ban H."/>
            <person name="Sato S."/>
            <person name="Yoshikawa S."/>
            <person name="Yamada K."/>
            <person name="Nakamura Y."/>
            <person name="Ichinomiya M."/>
            <person name="Sato N."/>
            <person name="Blanc-Mathieu R."/>
            <person name="Endo H."/>
            <person name="Kuwata A."/>
            <person name="Ogata H."/>
        </authorList>
    </citation>
    <scope>NUCLEOTIDE SEQUENCE [LARGE SCALE GENOMIC DNA]</scope>
    <source>
        <strain evidence="4">NIES 3700</strain>
    </source>
</reference>
<organism evidence="3 4">
    <name type="scientific">Triparma laevis f. longispina</name>
    <dbReference type="NCBI Taxonomy" id="1714387"/>
    <lineage>
        <taxon>Eukaryota</taxon>
        <taxon>Sar</taxon>
        <taxon>Stramenopiles</taxon>
        <taxon>Ochrophyta</taxon>
        <taxon>Bolidophyceae</taxon>
        <taxon>Parmales</taxon>
        <taxon>Triparmaceae</taxon>
        <taxon>Triparma</taxon>
    </lineage>
</organism>
<feature type="region of interest" description="Disordered" evidence="2">
    <location>
        <begin position="229"/>
        <end position="262"/>
    </location>
</feature>
<feature type="region of interest" description="Disordered" evidence="2">
    <location>
        <begin position="431"/>
        <end position="454"/>
    </location>
</feature>
<evidence type="ECO:0000313" key="4">
    <source>
        <dbReference type="Proteomes" id="UP001165122"/>
    </source>
</evidence>
<feature type="region of interest" description="Disordered" evidence="2">
    <location>
        <begin position="569"/>
        <end position="617"/>
    </location>
</feature>
<proteinExistence type="predicted"/>
<dbReference type="AlphaFoldDB" id="A0A9W7F7Z4"/>
<feature type="compositionally biased region" description="Basic residues" evidence="2">
    <location>
        <begin position="605"/>
        <end position="617"/>
    </location>
</feature>
<feature type="region of interest" description="Disordered" evidence="2">
    <location>
        <begin position="1"/>
        <end position="43"/>
    </location>
</feature>
<feature type="compositionally biased region" description="Basic and acidic residues" evidence="2">
    <location>
        <begin position="595"/>
        <end position="604"/>
    </location>
</feature>
<feature type="coiled-coil region" evidence="1">
    <location>
        <begin position="274"/>
        <end position="337"/>
    </location>
</feature>
<evidence type="ECO:0000256" key="2">
    <source>
        <dbReference type="SAM" id="MobiDB-lite"/>
    </source>
</evidence>
<protein>
    <submittedName>
        <fullName evidence="3">Uncharacterized protein</fullName>
    </submittedName>
</protein>
<feature type="region of interest" description="Disordered" evidence="2">
    <location>
        <begin position="358"/>
        <end position="391"/>
    </location>
</feature>
<keyword evidence="1" id="KW-0175">Coiled coil</keyword>
<dbReference type="EMBL" id="BRXW01000103">
    <property type="protein sequence ID" value="GMI06669.1"/>
    <property type="molecule type" value="Genomic_DNA"/>
</dbReference>
<evidence type="ECO:0000256" key="1">
    <source>
        <dbReference type="SAM" id="Coils"/>
    </source>
</evidence>
<comment type="caution">
    <text evidence="3">The sequence shown here is derived from an EMBL/GenBank/DDBJ whole genome shotgun (WGS) entry which is preliminary data.</text>
</comment>
<evidence type="ECO:0000313" key="3">
    <source>
        <dbReference type="EMBL" id="GMI06669.1"/>
    </source>
</evidence>
<dbReference type="OrthoDB" id="197809at2759"/>
<dbReference type="Proteomes" id="UP001165122">
    <property type="component" value="Unassembled WGS sequence"/>
</dbReference>
<gene>
    <name evidence="3" type="ORF">TrLO_g603</name>
</gene>